<accession>A0ABY8BY42</accession>
<dbReference type="Pfam" id="PF09656">
    <property type="entry name" value="PGPGW"/>
    <property type="match status" value="1"/>
</dbReference>
<evidence type="ECO:0000256" key="1">
    <source>
        <dbReference type="SAM" id="Phobius"/>
    </source>
</evidence>
<keyword evidence="1" id="KW-0812">Transmembrane</keyword>
<dbReference type="RefSeq" id="WP_275278418.1">
    <property type="nucleotide sequence ID" value="NZ_CP119108.1"/>
</dbReference>
<gene>
    <name evidence="2" type="ORF">PU630_00600</name>
</gene>
<evidence type="ECO:0000313" key="2">
    <source>
        <dbReference type="EMBL" id="WEG09094.1"/>
    </source>
</evidence>
<keyword evidence="3" id="KW-1185">Reference proteome</keyword>
<sequence length="139" mass="15400">MSAASAPTGELTRIARTDPAAIEKPAGPVRRGLRRARRWLSGHPRLERGYRIAVGVIGTLLTLGGLILVPLPGPGWLIVFTGLALLGTEFVWAHRLSGWLKKQLARFWAWWHARRDARRVVRASNTARTPNARASNTPR</sequence>
<name>A0ABY8BY42_9MICO</name>
<dbReference type="NCBIfam" id="TIGR02611">
    <property type="entry name" value="TIGR02611 family protein"/>
    <property type="match status" value="1"/>
</dbReference>
<proteinExistence type="predicted"/>
<evidence type="ECO:0000313" key="3">
    <source>
        <dbReference type="Proteomes" id="UP001214553"/>
    </source>
</evidence>
<keyword evidence="1" id="KW-1133">Transmembrane helix</keyword>
<reference evidence="2 3" key="1">
    <citation type="submission" date="2023-03" db="EMBL/GenBank/DDBJ databases">
        <title>Genome sequence of Microbacterium sp. KACC 23027.</title>
        <authorList>
            <person name="Kim S."/>
            <person name="Heo J."/>
            <person name="Kwon S.-W."/>
        </authorList>
    </citation>
    <scope>NUCLEOTIDE SEQUENCE [LARGE SCALE GENOMIC DNA]</scope>
    <source>
        <strain evidence="2 3">KACC 23027</strain>
    </source>
</reference>
<dbReference type="Proteomes" id="UP001214553">
    <property type="component" value="Chromosome"/>
</dbReference>
<dbReference type="InterPro" id="IPR013434">
    <property type="entry name" value="CHP02611"/>
</dbReference>
<organism evidence="2 3">
    <name type="scientific">Microbacterium horticulturae</name>
    <dbReference type="NCBI Taxonomy" id="3028316"/>
    <lineage>
        <taxon>Bacteria</taxon>
        <taxon>Bacillati</taxon>
        <taxon>Actinomycetota</taxon>
        <taxon>Actinomycetes</taxon>
        <taxon>Micrococcales</taxon>
        <taxon>Microbacteriaceae</taxon>
        <taxon>Microbacterium</taxon>
    </lineage>
</organism>
<protein>
    <submittedName>
        <fullName evidence="2">TIGR02611 family protein</fullName>
    </submittedName>
</protein>
<dbReference type="InterPro" id="IPR019099">
    <property type="entry name" value="Uncharacterised_PGPGW_TM"/>
</dbReference>
<feature type="transmembrane region" description="Helical" evidence="1">
    <location>
        <begin position="75"/>
        <end position="93"/>
    </location>
</feature>
<dbReference type="EMBL" id="CP119108">
    <property type="protein sequence ID" value="WEG09094.1"/>
    <property type="molecule type" value="Genomic_DNA"/>
</dbReference>
<feature type="transmembrane region" description="Helical" evidence="1">
    <location>
        <begin position="50"/>
        <end position="69"/>
    </location>
</feature>
<keyword evidence="1" id="KW-0472">Membrane</keyword>